<dbReference type="Proteomes" id="UP000031829">
    <property type="component" value="Chromosome"/>
</dbReference>
<dbReference type="EMBL" id="CP009920">
    <property type="protein sequence ID" value="AJI21828.1"/>
    <property type="molecule type" value="Genomic_DNA"/>
</dbReference>
<evidence type="ECO:0000313" key="1">
    <source>
        <dbReference type="EMBL" id="AJI21828.1"/>
    </source>
</evidence>
<accession>A0A0B6AMJ7</accession>
<dbReference type="GeneID" id="93644889"/>
<sequence length="117" mass="12966">MWGKVQTVGTITEFINKEATLGTAASVNELLDWALHPVEQTKEIGANVAYDNIEPYLDIVCMISYPIASVMIPMAGLLYIVSFKEKSISWLTKTSIAYVFIQLLPMLTKAALQLLIT</sequence>
<evidence type="ECO:0000313" key="2">
    <source>
        <dbReference type="Proteomes" id="UP000031829"/>
    </source>
</evidence>
<proteinExistence type="predicted"/>
<dbReference type="AlphaFoldDB" id="A0A0B6AMJ7"/>
<dbReference type="RefSeq" id="WP_034656753.1">
    <property type="nucleotide sequence ID" value="NZ_BCVB01000021.1"/>
</dbReference>
<dbReference type="KEGG" id="bmeg:BG04_1414"/>
<protein>
    <submittedName>
        <fullName evidence="1">Uncharacterized protein</fullName>
    </submittedName>
</protein>
<organism evidence="1 2">
    <name type="scientific">Priestia megaterium (strain ATCC 14581 / DSM 32 / CCUG 1817 / JCM 2506 / NBRC 15308 / NCIMB 9376 / NCTC 10342 / NRRL B-14308 / VKM B-512 / Ford 19)</name>
    <name type="common">Bacillus megaterium</name>
    <dbReference type="NCBI Taxonomy" id="1348623"/>
    <lineage>
        <taxon>Bacteria</taxon>
        <taxon>Bacillati</taxon>
        <taxon>Bacillota</taxon>
        <taxon>Bacilli</taxon>
        <taxon>Bacillales</taxon>
        <taxon>Bacillaceae</taxon>
        <taxon>Priestia</taxon>
    </lineage>
</organism>
<name>A0A0B6AMJ7_PRIM2</name>
<gene>
    <name evidence="1" type="ORF">BG04_1414</name>
</gene>
<dbReference type="HOGENOM" id="CLU_2080039_0_0_9"/>
<reference evidence="1 2" key="1">
    <citation type="journal article" date="2015" name="Genome Announc.">
        <title>Complete genome sequences for 35 biothreat assay-relevant bacillus species.</title>
        <authorList>
            <person name="Johnson S.L."/>
            <person name="Daligault H.E."/>
            <person name="Davenport K.W."/>
            <person name="Jaissle J."/>
            <person name="Frey K.G."/>
            <person name="Ladner J.T."/>
            <person name="Broomall S.M."/>
            <person name="Bishop-Lilly K.A."/>
            <person name="Bruce D.C."/>
            <person name="Gibbons H.S."/>
            <person name="Coyne S.R."/>
            <person name="Lo C.C."/>
            <person name="Meincke L."/>
            <person name="Munk A.C."/>
            <person name="Koroleva G.I."/>
            <person name="Rosenzweig C.N."/>
            <person name="Palacios G.F."/>
            <person name="Redden C.L."/>
            <person name="Minogue T.D."/>
            <person name="Chain P.S."/>
        </authorList>
    </citation>
    <scope>NUCLEOTIDE SEQUENCE [LARGE SCALE GENOMIC DNA]</scope>
    <source>
        <strain evidence="2">ATCC 14581 / DSM 32 / JCM 2506 / NBRC 15308 / NCIMB 9376 / NCTC 10342 / NRRL B-14308 / VKM B-512</strain>
    </source>
</reference>